<name>A0A1Z3NBZ6_BDEBC</name>
<sequence length="195" mass="21112">MKKFITGALAGLVLVSSTANAQLCSPVTRPAGGFVPPIVVKERLKELRQELGDRKLEEILGRPVLVSLDKYSEMDPKGINANAFVAAAAAGAAASVVEYVWDRYVGNGPKDRYIQEEYFDIRPGTVPVLPADPPKVGGRDIGPVALTPAAVGTAVAGTVAYKAAEYSMRKVFGDPNKDVRQYDERDFDIQRNYQN</sequence>
<dbReference type="EMBL" id="CP020946">
    <property type="protein sequence ID" value="ASD64988.1"/>
    <property type="molecule type" value="Genomic_DNA"/>
</dbReference>
<dbReference type="Proteomes" id="UP000197003">
    <property type="component" value="Chromosome"/>
</dbReference>
<feature type="signal peptide" evidence="1">
    <location>
        <begin position="1"/>
        <end position="21"/>
    </location>
</feature>
<proteinExistence type="predicted"/>
<evidence type="ECO:0000313" key="2">
    <source>
        <dbReference type="EMBL" id="ASD64988.1"/>
    </source>
</evidence>
<feature type="chain" id="PRO_5012870886" evidence="1">
    <location>
        <begin position="22"/>
        <end position="195"/>
    </location>
</feature>
<organism evidence="2 3">
    <name type="scientific">Bdellovibrio bacteriovorus</name>
    <dbReference type="NCBI Taxonomy" id="959"/>
    <lineage>
        <taxon>Bacteria</taxon>
        <taxon>Pseudomonadati</taxon>
        <taxon>Bdellovibrionota</taxon>
        <taxon>Bdellovibrionia</taxon>
        <taxon>Bdellovibrionales</taxon>
        <taxon>Pseudobdellovibrionaceae</taxon>
        <taxon>Bdellovibrio</taxon>
    </lineage>
</organism>
<reference evidence="2 3" key="1">
    <citation type="submission" date="2017-04" db="EMBL/GenBank/DDBJ databases">
        <title>Whole genome sequence of Bdellovibrio bacteriovorus strain SSB218315.</title>
        <authorList>
            <person name="Oyedara O."/>
            <person name="Rodriguez-Perez M.A."/>
        </authorList>
    </citation>
    <scope>NUCLEOTIDE SEQUENCE [LARGE SCALE GENOMIC DNA]</scope>
    <source>
        <strain evidence="2 3">SSB218315</strain>
    </source>
</reference>
<keyword evidence="1" id="KW-0732">Signal</keyword>
<dbReference type="RefSeq" id="WP_088566409.1">
    <property type="nucleotide sequence ID" value="NZ_CP020946.1"/>
</dbReference>
<evidence type="ECO:0000313" key="3">
    <source>
        <dbReference type="Proteomes" id="UP000197003"/>
    </source>
</evidence>
<protein>
    <submittedName>
        <fullName evidence="2">Uncharacterized protein</fullName>
    </submittedName>
</protein>
<evidence type="ECO:0000256" key="1">
    <source>
        <dbReference type="SAM" id="SignalP"/>
    </source>
</evidence>
<gene>
    <name evidence="2" type="ORF">B9G79_16145</name>
</gene>
<dbReference type="AlphaFoldDB" id="A0A1Z3NBZ6"/>
<accession>A0A1Z3NBZ6</accession>
<dbReference type="OrthoDB" id="5293153at2"/>